<dbReference type="CDD" id="cd00093">
    <property type="entry name" value="HTH_XRE"/>
    <property type="match status" value="1"/>
</dbReference>
<dbReference type="SMART" id="SM00530">
    <property type="entry name" value="HTH_XRE"/>
    <property type="match status" value="1"/>
</dbReference>
<dbReference type="InterPro" id="IPR001387">
    <property type="entry name" value="Cro/C1-type_HTH"/>
</dbReference>
<sequence length="152" mass="16695">MRANCPFDILTSFFGAFTGAVCCCEKPVGQNIEEILMSGMYDPPHPGTILAETLEHLGLNARQFAKHLDVTPAAVTRVMKGEGPVTPELAVRIAHVLPGPSAAMWLRLQYCHDVWQAEHMLAISRLRPLTLSEEEKAEAVRTRLAAEEVCAD</sequence>
<dbReference type="PANTHER" id="PTHR36924:SF1">
    <property type="entry name" value="ANTITOXIN HIGA-1"/>
    <property type="match status" value="1"/>
</dbReference>
<dbReference type="PANTHER" id="PTHR36924">
    <property type="entry name" value="ANTITOXIN HIGA-1"/>
    <property type="match status" value="1"/>
</dbReference>
<dbReference type="InterPro" id="IPR010982">
    <property type="entry name" value="Lambda_DNA-bd_dom_sf"/>
</dbReference>
<dbReference type="EMBL" id="ADMG01000031">
    <property type="protein sequence ID" value="EKB31239.1"/>
    <property type="molecule type" value="Genomic_DNA"/>
</dbReference>
<dbReference type="Pfam" id="PF01381">
    <property type="entry name" value="HTH_3"/>
    <property type="match status" value="1"/>
</dbReference>
<keyword evidence="4" id="KW-1185">Reference proteome</keyword>
<dbReference type="Proteomes" id="UP000005835">
    <property type="component" value="Unassembled WGS sequence"/>
</dbReference>
<evidence type="ECO:0000256" key="1">
    <source>
        <dbReference type="ARBA" id="ARBA00023125"/>
    </source>
</evidence>
<dbReference type="SUPFAM" id="SSF47413">
    <property type="entry name" value="lambda repressor-like DNA-binding domains"/>
    <property type="match status" value="1"/>
</dbReference>
<dbReference type="InterPro" id="IPR013430">
    <property type="entry name" value="Toxin_antidote_HigA"/>
</dbReference>
<proteinExistence type="predicted"/>
<reference evidence="3 4" key="1">
    <citation type="submission" date="2012-05" db="EMBL/GenBank/DDBJ databases">
        <title>The Genome Sequence of Sutterella wadsworthensis 2_1_59BFAA.</title>
        <authorList>
            <consortium name="The Broad Institute Genome Sequencing Platform"/>
            <person name="Earl A."/>
            <person name="Ward D."/>
            <person name="Feldgarden M."/>
            <person name="Gevers D."/>
            <person name="Daigneault M."/>
            <person name="Strauss J."/>
            <person name="Allen-Vercoe E."/>
            <person name="Walker B."/>
            <person name="Young S.K."/>
            <person name="Zeng Q."/>
            <person name="Gargeya S."/>
            <person name="Fitzgerald M."/>
            <person name="Haas B."/>
            <person name="Abouelleil A."/>
            <person name="Alvarado L."/>
            <person name="Arachchi H.M."/>
            <person name="Berlin A.M."/>
            <person name="Chapman S.B."/>
            <person name="Goldberg J."/>
            <person name="Griggs A."/>
            <person name="Gujja S."/>
            <person name="Hansen M."/>
            <person name="Howarth C."/>
            <person name="Imamovic A."/>
            <person name="Larimer J."/>
            <person name="McCowen C."/>
            <person name="Montmayeur A."/>
            <person name="Murphy C."/>
            <person name="Neiman D."/>
            <person name="Pearson M."/>
            <person name="Priest M."/>
            <person name="Roberts A."/>
            <person name="Saif S."/>
            <person name="Shea T."/>
            <person name="Sisk P."/>
            <person name="Sykes S."/>
            <person name="Wortman J."/>
            <person name="Nusbaum C."/>
            <person name="Birren B."/>
        </authorList>
    </citation>
    <scope>NUCLEOTIDE SEQUENCE [LARGE SCALE GENOMIC DNA]</scope>
    <source>
        <strain evidence="3 4">2_1_59BFAA</strain>
    </source>
</reference>
<gene>
    <name evidence="3" type="ORF">HMPREF9465_01344</name>
</gene>
<keyword evidence="1" id="KW-0238">DNA-binding</keyword>
<organism evidence="3 4">
    <name type="scientific">Sutterella wadsworthensis 2_1_59BFAA</name>
    <dbReference type="NCBI Taxonomy" id="742823"/>
    <lineage>
        <taxon>Bacteria</taxon>
        <taxon>Pseudomonadati</taxon>
        <taxon>Pseudomonadota</taxon>
        <taxon>Betaproteobacteria</taxon>
        <taxon>Burkholderiales</taxon>
        <taxon>Sutterellaceae</taxon>
        <taxon>Sutterella</taxon>
    </lineage>
</organism>
<evidence type="ECO:0000313" key="4">
    <source>
        <dbReference type="Proteomes" id="UP000005835"/>
    </source>
</evidence>
<accession>K1KHR8</accession>
<evidence type="ECO:0000259" key="2">
    <source>
        <dbReference type="SMART" id="SM00530"/>
    </source>
</evidence>
<dbReference type="eggNOG" id="COG3093">
    <property type="taxonomic scope" value="Bacteria"/>
</dbReference>
<dbReference type="RefSeq" id="WP_005435378.1">
    <property type="nucleotide sequence ID" value="NZ_JH815516.1"/>
</dbReference>
<dbReference type="GO" id="GO:0003677">
    <property type="term" value="F:DNA binding"/>
    <property type="evidence" value="ECO:0007669"/>
    <property type="project" value="UniProtKB-KW"/>
</dbReference>
<dbReference type="AlphaFoldDB" id="K1KHR8"/>
<comment type="caution">
    <text evidence="3">The sequence shown here is derived from an EMBL/GenBank/DDBJ whole genome shotgun (WGS) entry which is preliminary data.</text>
</comment>
<dbReference type="HOGENOM" id="CLU_1721430_0_0_4"/>
<protein>
    <submittedName>
        <fullName evidence="3">HigA family addiction module antidote protein</fullName>
    </submittedName>
</protein>
<evidence type="ECO:0000313" key="3">
    <source>
        <dbReference type="EMBL" id="EKB31239.1"/>
    </source>
</evidence>
<feature type="domain" description="HTH cro/C1-type" evidence="2">
    <location>
        <begin position="49"/>
        <end position="104"/>
    </location>
</feature>
<dbReference type="NCBIfam" id="TIGR02607">
    <property type="entry name" value="antidote_HigA"/>
    <property type="match status" value="1"/>
</dbReference>
<dbReference type="PATRIC" id="fig|742823.3.peg.1329"/>
<dbReference type="Gene3D" id="1.10.260.40">
    <property type="entry name" value="lambda repressor-like DNA-binding domains"/>
    <property type="match status" value="1"/>
</dbReference>
<name>K1KHR8_9BURK</name>